<feature type="transmembrane region" description="Helical" evidence="1">
    <location>
        <begin position="45"/>
        <end position="71"/>
    </location>
</feature>
<proteinExistence type="predicted"/>
<keyword evidence="1" id="KW-0472">Membrane</keyword>
<evidence type="ECO:0000256" key="1">
    <source>
        <dbReference type="SAM" id="Phobius"/>
    </source>
</evidence>
<organism evidence="3 4">
    <name type="scientific">Brevibacillus reuszeri</name>
    <dbReference type="NCBI Taxonomy" id="54915"/>
    <lineage>
        <taxon>Bacteria</taxon>
        <taxon>Bacillati</taxon>
        <taxon>Bacillota</taxon>
        <taxon>Bacilli</taxon>
        <taxon>Bacillales</taxon>
        <taxon>Paenibacillaceae</taxon>
        <taxon>Brevibacillus</taxon>
    </lineage>
</organism>
<name>A0A0K9YL23_9BACL</name>
<reference evidence="2 5" key="3">
    <citation type="submission" date="2019-06" db="EMBL/GenBank/DDBJ databases">
        <title>Whole genome shotgun sequence of Brevibacillus reuszeri NBRC 15719.</title>
        <authorList>
            <person name="Hosoyama A."/>
            <person name="Uohara A."/>
            <person name="Ohji S."/>
            <person name="Ichikawa N."/>
        </authorList>
    </citation>
    <scope>NUCLEOTIDE SEQUENCE [LARGE SCALE GENOMIC DNA]</scope>
    <source>
        <strain evidence="2 5">NBRC 15719</strain>
    </source>
</reference>
<keyword evidence="5" id="KW-1185">Reference proteome</keyword>
<dbReference type="OrthoDB" id="2473704at2"/>
<dbReference type="EMBL" id="LGIQ01000011">
    <property type="protein sequence ID" value="KNB69448.1"/>
    <property type="molecule type" value="Genomic_DNA"/>
</dbReference>
<reference evidence="4" key="1">
    <citation type="submission" date="2015-07" db="EMBL/GenBank/DDBJ databases">
        <title>Genome sequencing project for genomic taxonomy and phylogenomics of Bacillus-like bacteria.</title>
        <authorList>
            <person name="Liu B."/>
            <person name="Wang J."/>
            <person name="Zhu Y."/>
            <person name="Liu G."/>
            <person name="Chen Q."/>
            <person name="Chen Z."/>
            <person name="Lan J."/>
            <person name="Che J."/>
            <person name="Ge C."/>
            <person name="Shi H."/>
            <person name="Pan Z."/>
            <person name="Liu X."/>
        </authorList>
    </citation>
    <scope>NUCLEOTIDE SEQUENCE [LARGE SCALE GENOMIC DNA]</scope>
    <source>
        <strain evidence="4">DSM 9887</strain>
    </source>
</reference>
<dbReference type="PATRIC" id="fig|54915.3.peg.4477"/>
<protein>
    <submittedName>
        <fullName evidence="3">Uncharacterized protein</fullName>
    </submittedName>
</protein>
<comment type="caution">
    <text evidence="3">The sequence shown here is derived from an EMBL/GenBank/DDBJ whole genome shotgun (WGS) entry which is preliminary data.</text>
</comment>
<evidence type="ECO:0000313" key="4">
    <source>
        <dbReference type="Proteomes" id="UP000036834"/>
    </source>
</evidence>
<dbReference type="Proteomes" id="UP000319578">
    <property type="component" value="Unassembled WGS sequence"/>
</dbReference>
<feature type="transmembrane region" description="Helical" evidence="1">
    <location>
        <begin position="83"/>
        <end position="110"/>
    </location>
</feature>
<evidence type="ECO:0000313" key="3">
    <source>
        <dbReference type="EMBL" id="KNB69448.1"/>
    </source>
</evidence>
<evidence type="ECO:0000313" key="2">
    <source>
        <dbReference type="EMBL" id="GED70882.1"/>
    </source>
</evidence>
<accession>A0A0K9YL23</accession>
<keyword evidence="1" id="KW-1133">Transmembrane helix</keyword>
<dbReference type="EMBL" id="BJON01000018">
    <property type="protein sequence ID" value="GED70882.1"/>
    <property type="molecule type" value="Genomic_DNA"/>
</dbReference>
<gene>
    <name evidence="3" type="ORF">ADS79_26535</name>
    <name evidence="2" type="ORF">BRE01_45840</name>
</gene>
<sequence length="112" mass="13063">MFKMKTVIIYYVILTIVFLSGRSYIMNMYKMSEGPVPQEAFQRLFSWVSFSSYFFIVPLMIIGLLAVIRFFRRKGLSLFLSSLLGILYLLFAATIGYVLMFIFILLFYGFAP</sequence>
<reference evidence="3" key="2">
    <citation type="submission" date="2015-07" db="EMBL/GenBank/DDBJ databases">
        <title>MeaNS - Measles Nucleotide Surveillance Program.</title>
        <authorList>
            <person name="Tran T."/>
            <person name="Druce J."/>
        </authorList>
    </citation>
    <scope>NUCLEOTIDE SEQUENCE</scope>
    <source>
        <strain evidence="3">DSM 9887</strain>
    </source>
</reference>
<feature type="transmembrane region" description="Helical" evidence="1">
    <location>
        <begin position="7"/>
        <end position="25"/>
    </location>
</feature>
<dbReference type="Proteomes" id="UP000036834">
    <property type="component" value="Unassembled WGS sequence"/>
</dbReference>
<dbReference type="AlphaFoldDB" id="A0A0K9YL23"/>
<dbReference type="RefSeq" id="WP_049741458.1">
    <property type="nucleotide sequence ID" value="NZ_BJON01000018.1"/>
</dbReference>
<keyword evidence="1" id="KW-0812">Transmembrane</keyword>
<evidence type="ECO:0000313" key="5">
    <source>
        <dbReference type="Proteomes" id="UP000319578"/>
    </source>
</evidence>